<feature type="domain" description="ABC transmembrane type-1" evidence="8">
    <location>
        <begin position="87"/>
        <end position="278"/>
    </location>
</feature>
<dbReference type="Pfam" id="PF00528">
    <property type="entry name" value="BPD_transp_1"/>
    <property type="match status" value="1"/>
</dbReference>
<comment type="similarity">
    <text evidence="7">Belongs to the binding-protein-dependent transport system permease family.</text>
</comment>
<dbReference type="PROSITE" id="PS50928">
    <property type="entry name" value="ABC_TM1"/>
    <property type="match status" value="1"/>
</dbReference>
<dbReference type="InterPro" id="IPR050901">
    <property type="entry name" value="BP-dep_ABC_trans_perm"/>
</dbReference>
<evidence type="ECO:0000313" key="10">
    <source>
        <dbReference type="Proteomes" id="UP001144805"/>
    </source>
</evidence>
<gene>
    <name evidence="9" type="ORF">OSH07_13165</name>
</gene>
<evidence type="ECO:0000256" key="7">
    <source>
        <dbReference type="RuleBase" id="RU363032"/>
    </source>
</evidence>
<accession>A0A9X3E5V1</accession>
<comment type="subcellular location">
    <subcellularLocation>
        <location evidence="1 7">Cell membrane</location>
        <topology evidence="1 7">Multi-pass membrane protein</topology>
    </subcellularLocation>
</comment>
<keyword evidence="5 7" id="KW-1133">Transmembrane helix</keyword>
<dbReference type="InterPro" id="IPR035906">
    <property type="entry name" value="MetI-like_sf"/>
</dbReference>
<evidence type="ECO:0000256" key="2">
    <source>
        <dbReference type="ARBA" id="ARBA00022448"/>
    </source>
</evidence>
<dbReference type="Proteomes" id="UP001144805">
    <property type="component" value="Unassembled WGS sequence"/>
</dbReference>
<dbReference type="InterPro" id="IPR000515">
    <property type="entry name" value="MetI-like"/>
</dbReference>
<keyword evidence="6 7" id="KW-0472">Membrane</keyword>
<feature type="transmembrane region" description="Helical" evidence="7">
    <location>
        <begin position="158"/>
        <end position="178"/>
    </location>
</feature>
<feature type="transmembrane region" description="Helical" evidence="7">
    <location>
        <begin position="125"/>
        <end position="146"/>
    </location>
</feature>
<comment type="caution">
    <text evidence="9">The sequence shown here is derived from an EMBL/GenBank/DDBJ whole genome shotgun (WGS) entry which is preliminary data.</text>
</comment>
<feature type="transmembrane region" description="Helical" evidence="7">
    <location>
        <begin position="260"/>
        <end position="278"/>
    </location>
</feature>
<feature type="transmembrane region" description="Helical" evidence="7">
    <location>
        <begin position="21"/>
        <end position="46"/>
    </location>
</feature>
<keyword evidence="2 7" id="KW-0813">Transport</keyword>
<dbReference type="PANTHER" id="PTHR32243:SF18">
    <property type="entry name" value="INNER MEMBRANE ABC TRANSPORTER PERMEASE PROTEIN YCJP"/>
    <property type="match status" value="1"/>
</dbReference>
<dbReference type="SUPFAM" id="SSF161098">
    <property type="entry name" value="MetI-like"/>
    <property type="match status" value="1"/>
</dbReference>
<evidence type="ECO:0000256" key="1">
    <source>
        <dbReference type="ARBA" id="ARBA00004651"/>
    </source>
</evidence>
<dbReference type="RefSeq" id="WP_266339120.1">
    <property type="nucleotide sequence ID" value="NZ_JAPKNK010000005.1"/>
</dbReference>
<organism evidence="9 10">
    <name type="scientific">Kaistia nematophila</name>
    <dbReference type="NCBI Taxonomy" id="2994654"/>
    <lineage>
        <taxon>Bacteria</taxon>
        <taxon>Pseudomonadati</taxon>
        <taxon>Pseudomonadota</taxon>
        <taxon>Alphaproteobacteria</taxon>
        <taxon>Hyphomicrobiales</taxon>
        <taxon>Kaistiaceae</taxon>
        <taxon>Kaistia</taxon>
    </lineage>
</organism>
<dbReference type="GO" id="GO:0055085">
    <property type="term" value="P:transmembrane transport"/>
    <property type="evidence" value="ECO:0007669"/>
    <property type="project" value="InterPro"/>
</dbReference>
<name>A0A9X3E5V1_9HYPH</name>
<sequence>MMPDVRSARHGEALLPSLSRIAGRLTLAALILILCAIAVFPFYWMFVTSIRPSGQLFQYPPEMLPSANSVFSTYVTIFQDTALGAWLWNSIRVALGTAILASFIGATMAYALSRFRFRGRGFTEYLLLATQMFPGILLAMPMYVLFSKIGLLNSLPGLTVAYLALLVPVATSLLKTFFDGIPVALEEASLIDGASRVGTFFRITLPLSLPGLASTFLFCFIIAWDEYLFAQMFVRQPANWTVSVGLASFSGEYVTPWDQVMTAATIVTLPAAIVFLFLQRYLVHGLTAGGVKG</sequence>
<keyword evidence="4 7" id="KW-0812">Transmembrane</keyword>
<keyword evidence="10" id="KW-1185">Reference proteome</keyword>
<evidence type="ECO:0000256" key="3">
    <source>
        <dbReference type="ARBA" id="ARBA00022475"/>
    </source>
</evidence>
<protein>
    <submittedName>
        <fullName evidence="9">Carbohydrate ABC transporter permease</fullName>
    </submittedName>
</protein>
<dbReference type="PANTHER" id="PTHR32243">
    <property type="entry name" value="MALTOSE TRANSPORT SYSTEM PERMEASE-RELATED"/>
    <property type="match status" value="1"/>
</dbReference>
<feature type="transmembrane region" description="Helical" evidence="7">
    <location>
        <begin position="93"/>
        <end position="113"/>
    </location>
</feature>
<evidence type="ECO:0000259" key="8">
    <source>
        <dbReference type="PROSITE" id="PS50928"/>
    </source>
</evidence>
<dbReference type="EMBL" id="JAPKNK010000005">
    <property type="protein sequence ID" value="MCX5570148.1"/>
    <property type="molecule type" value="Genomic_DNA"/>
</dbReference>
<dbReference type="GO" id="GO:0005886">
    <property type="term" value="C:plasma membrane"/>
    <property type="evidence" value="ECO:0007669"/>
    <property type="project" value="UniProtKB-SubCell"/>
</dbReference>
<feature type="transmembrane region" description="Helical" evidence="7">
    <location>
        <begin position="199"/>
        <end position="224"/>
    </location>
</feature>
<evidence type="ECO:0000256" key="4">
    <source>
        <dbReference type="ARBA" id="ARBA00022692"/>
    </source>
</evidence>
<evidence type="ECO:0000256" key="6">
    <source>
        <dbReference type="ARBA" id="ARBA00023136"/>
    </source>
</evidence>
<dbReference type="CDD" id="cd06261">
    <property type="entry name" value="TM_PBP2"/>
    <property type="match status" value="1"/>
</dbReference>
<dbReference type="Gene3D" id="1.10.3720.10">
    <property type="entry name" value="MetI-like"/>
    <property type="match status" value="1"/>
</dbReference>
<evidence type="ECO:0000256" key="5">
    <source>
        <dbReference type="ARBA" id="ARBA00022989"/>
    </source>
</evidence>
<dbReference type="AlphaFoldDB" id="A0A9X3E5V1"/>
<evidence type="ECO:0000313" key="9">
    <source>
        <dbReference type="EMBL" id="MCX5570148.1"/>
    </source>
</evidence>
<proteinExistence type="inferred from homology"/>
<reference evidence="9" key="1">
    <citation type="submission" date="2022-11" db="EMBL/GenBank/DDBJ databases">
        <title>Biodiversity and phylogenetic relationships of bacteria.</title>
        <authorList>
            <person name="Machado R.A.R."/>
            <person name="Bhat A."/>
            <person name="Loulou A."/>
            <person name="Kallel S."/>
        </authorList>
    </citation>
    <scope>NUCLEOTIDE SEQUENCE</scope>
    <source>
        <strain evidence="9">K-TC2</strain>
    </source>
</reference>
<keyword evidence="3" id="KW-1003">Cell membrane</keyword>